<feature type="transmembrane region" description="Helical" evidence="1">
    <location>
        <begin position="6"/>
        <end position="26"/>
    </location>
</feature>
<keyword evidence="1" id="KW-0472">Membrane</keyword>
<dbReference type="EMBL" id="BLAU01000001">
    <property type="protein sequence ID" value="GET22026.1"/>
    <property type="molecule type" value="Genomic_DNA"/>
</dbReference>
<evidence type="ECO:0000313" key="3">
    <source>
        <dbReference type="EMBL" id="PSK83090.1"/>
    </source>
</evidence>
<keyword evidence="1" id="KW-1133">Transmembrane helix</keyword>
<evidence type="ECO:0000313" key="4">
    <source>
        <dbReference type="Proteomes" id="UP000240621"/>
    </source>
</evidence>
<evidence type="ECO:0000313" key="5">
    <source>
        <dbReference type="Proteomes" id="UP000396862"/>
    </source>
</evidence>
<dbReference type="InterPro" id="IPR032593">
    <property type="entry name" value="DUF4907"/>
</dbReference>
<reference evidence="3 4" key="1">
    <citation type="submission" date="2018-03" db="EMBL/GenBank/DDBJ databases">
        <title>Genomic Encyclopedia of Archaeal and Bacterial Type Strains, Phase II (KMG-II): from individual species to whole genera.</title>
        <authorList>
            <person name="Goeker M."/>
        </authorList>
    </citation>
    <scope>NUCLEOTIDE SEQUENCE [LARGE SCALE GENOMIC DNA]</scope>
    <source>
        <strain evidence="3 4">DSM 27267</strain>
    </source>
</reference>
<dbReference type="AlphaFoldDB" id="A0A2P8CDQ3"/>
<sequence>MTKRKTVIISEILIGLLIGILFFIGVQKHGAKRGFAVQVVRYHNEWGYLVKHNGQPFIEQTYYPGLSGKVAFQSKEAAQKVGQLVKEKLEKGKLPSVHLNELDSLHVLPKSFHQPPPGFKAQ</sequence>
<dbReference type="RefSeq" id="WP_170108911.1">
    <property type="nucleotide sequence ID" value="NZ_BLAU01000001.1"/>
</dbReference>
<name>A0A2P8CDQ3_9BACT</name>
<evidence type="ECO:0000313" key="2">
    <source>
        <dbReference type="EMBL" id="GET22026.1"/>
    </source>
</evidence>
<organism evidence="3 4">
    <name type="scientific">Prolixibacter denitrificans</name>
    <dbReference type="NCBI Taxonomy" id="1541063"/>
    <lineage>
        <taxon>Bacteria</taxon>
        <taxon>Pseudomonadati</taxon>
        <taxon>Bacteroidota</taxon>
        <taxon>Bacteroidia</taxon>
        <taxon>Marinilabiliales</taxon>
        <taxon>Prolixibacteraceae</taxon>
        <taxon>Prolixibacter</taxon>
    </lineage>
</organism>
<keyword evidence="5" id="KW-1185">Reference proteome</keyword>
<dbReference type="Pfam" id="PF16250">
    <property type="entry name" value="DUF4907"/>
    <property type="match status" value="1"/>
</dbReference>
<dbReference type="EMBL" id="PYGC01000004">
    <property type="protein sequence ID" value="PSK83090.1"/>
    <property type="molecule type" value="Genomic_DNA"/>
</dbReference>
<proteinExistence type="predicted"/>
<gene>
    <name evidence="3" type="ORF">CLV93_10420</name>
    <name evidence="2" type="ORF">JCM18694_22720</name>
</gene>
<reference evidence="2 5" key="2">
    <citation type="submission" date="2019-10" db="EMBL/GenBank/DDBJ databases">
        <title>Prolixibacter strains distinguished by the presence of nitrate reductase genes were adept at nitrate-dependent anaerobic corrosion of metallic iron and carbon steel.</title>
        <authorList>
            <person name="Iino T."/>
            <person name="Shono N."/>
            <person name="Ito K."/>
            <person name="Nakamura R."/>
            <person name="Sueoka K."/>
            <person name="Harayama S."/>
            <person name="Ohkuma M."/>
        </authorList>
    </citation>
    <scope>NUCLEOTIDE SEQUENCE [LARGE SCALE GENOMIC DNA]</scope>
    <source>
        <strain evidence="2 5">MIC1-1</strain>
    </source>
</reference>
<comment type="caution">
    <text evidence="3">The sequence shown here is derived from an EMBL/GenBank/DDBJ whole genome shotgun (WGS) entry which is preliminary data.</text>
</comment>
<keyword evidence="1" id="KW-0812">Transmembrane</keyword>
<protein>
    <submittedName>
        <fullName evidence="3">Uncharacterized protein DUF4907</fullName>
    </submittedName>
</protein>
<dbReference type="Proteomes" id="UP000240621">
    <property type="component" value="Unassembled WGS sequence"/>
</dbReference>
<evidence type="ECO:0000256" key="1">
    <source>
        <dbReference type="SAM" id="Phobius"/>
    </source>
</evidence>
<dbReference type="Proteomes" id="UP000396862">
    <property type="component" value="Unassembled WGS sequence"/>
</dbReference>
<accession>A0A2P8CDQ3</accession>